<dbReference type="Pfam" id="PF00582">
    <property type="entry name" value="Usp"/>
    <property type="match status" value="2"/>
</dbReference>
<organism evidence="3 4">
    <name type="scientific">Streptomyces zingiberis</name>
    <dbReference type="NCBI Taxonomy" id="2053010"/>
    <lineage>
        <taxon>Bacteria</taxon>
        <taxon>Bacillati</taxon>
        <taxon>Actinomycetota</taxon>
        <taxon>Actinomycetes</taxon>
        <taxon>Kitasatosporales</taxon>
        <taxon>Streptomycetaceae</taxon>
        <taxon>Streptomyces</taxon>
    </lineage>
</organism>
<dbReference type="Proteomes" id="UP000695264">
    <property type="component" value="Unassembled WGS sequence"/>
</dbReference>
<accession>A0ABX1BTG4</accession>
<dbReference type="RefSeq" id="WP_168100976.1">
    <property type="nucleotide sequence ID" value="NZ_JAATEN010000004.1"/>
</dbReference>
<evidence type="ECO:0000313" key="3">
    <source>
        <dbReference type="EMBL" id="NJQ00383.1"/>
    </source>
</evidence>
<feature type="domain" description="UspA" evidence="2">
    <location>
        <begin position="160"/>
        <end position="279"/>
    </location>
</feature>
<dbReference type="InterPro" id="IPR006015">
    <property type="entry name" value="Universal_stress_UspA"/>
</dbReference>
<comment type="caution">
    <text evidence="3">The sequence shown here is derived from an EMBL/GenBank/DDBJ whole genome shotgun (WGS) entry which is preliminary data.</text>
</comment>
<dbReference type="PRINTS" id="PR01438">
    <property type="entry name" value="UNVRSLSTRESS"/>
</dbReference>
<feature type="domain" description="UspA" evidence="2">
    <location>
        <begin position="16"/>
        <end position="150"/>
    </location>
</feature>
<evidence type="ECO:0000259" key="2">
    <source>
        <dbReference type="Pfam" id="PF00582"/>
    </source>
</evidence>
<dbReference type="InterPro" id="IPR006016">
    <property type="entry name" value="UspA"/>
</dbReference>
<reference evidence="3 4" key="1">
    <citation type="submission" date="2020-03" db="EMBL/GenBank/DDBJ databases">
        <title>WGS of actinomycetes isolated from Thailand.</title>
        <authorList>
            <person name="Thawai C."/>
        </authorList>
    </citation>
    <scope>NUCLEOTIDE SEQUENCE [LARGE SCALE GENOMIC DNA]</scope>
    <source>
        <strain evidence="3 4">PLAI 1-29</strain>
    </source>
</reference>
<dbReference type="SUPFAM" id="SSF52402">
    <property type="entry name" value="Adenine nucleotide alpha hydrolases-like"/>
    <property type="match status" value="2"/>
</dbReference>
<dbReference type="PANTHER" id="PTHR46268:SF6">
    <property type="entry name" value="UNIVERSAL STRESS PROTEIN UP12"/>
    <property type="match status" value="1"/>
</dbReference>
<dbReference type="EMBL" id="JAATEN010000004">
    <property type="protein sequence ID" value="NJQ00383.1"/>
    <property type="molecule type" value="Genomic_DNA"/>
</dbReference>
<evidence type="ECO:0000313" key="4">
    <source>
        <dbReference type="Proteomes" id="UP000695264"/>
    </source>
</evidence>
<dbReference type="Gene3D" id="3.40.50.620">
    <property type="entry name" value="HUPs"/>
    <property type="match status" value="2"/>
</dbReference>
<dbReference type="InterPro" id="IPR014729">
    <property type="entry name" value="Rossmann-like_a/b/a_fold"/>
</dbReference>
<evidence type="ECO:0000256" key="1">
    <source>
        <dbReference type="ARBA" id="ARBA00008791"/>
    </source>
</evidence>
<name>A0ABX1BTG4_9ACTN</name>
<proteinExistence type="inferred from homology"/>
<gene>
    <name evidence="3" type="ORF">HCK00_07490</name>
</gene>
<comment type="similarity">
    <text evidence="1">Belongs to the universal stress protein A family.</text>
</comment>
<keyword evidence="4" id="KW-1185">Reference proteome</keyword>
<dbReference type="PANTHER" id="PTHR46268">
    <property type="entry name" value="STRESS RESPONSE PROTEIN NHAX"/>
    <property type="match status" value="1"/>
</dbReference>
<protein>
    <submittedName>
        <fullName evidence="3">Universal stress protein</fullName>
    </submittedName>
</protein>
<sequence>MAEPEPQPGHSGPRGPVLVGVDDAYDQQIVVRHGAAEAARREVALHILHAVEWPLPTGAAEAYGHVSEPQAQAASVLEAFTRRAHAEFPGLPVVAEPFTGRPAAALVERSAAASLVVVGHRGTGGFPRLPLGSVSWQVATHARCPVLVVRPGSTPARPAHRVVAGVDPADLAAEPLRFAVTEAALREAELTLLAAGDGHRQGAADLADVAAAWRHEYPDLTVTTRIVPGGAAAALADASSDAELVVVGSRGRTGVRRALLGSVSAAVLHTADCPVTVVPVGPDGG</sequence>